<dbReference type="RefSeq" id="WP_379985698.1">
    <property type="nucleotide sequence ID" value="NZ_JADIKD010000011.1"/>
</dbReference>
<dbReference type="Proteomes" id="UP001620408">
    <property type="component" value="Unassembled WGS sequence"/>
</dbReference>
<keyword evidence="5" id="KW-1185">Reference proteome</keyword>
<keyword evidence="1" id="KW-0732">Signal</keyword>
<proteinExistence type="predicted"/>
<feature type="signal peptide" evidence="1">
    <location>
        <begin position="1"/>
        <end position="17"/>
    </location>
</feature>
<evidence type="ECO:0000256" key="1">
    <source>
        <dbReference type="SAM" id="SignalP"/>
    </source>
</evidence>
<name>A0ABW8K6H3_9GAMM</name>
<evidence type="ECO:0000259" key="2">
    <source>
        <dbReference type="Pfam" id="PF06251"/>
    </source>
</evidence>
<organism evidence="4 5">
    <name type="scientific">Dyella koreensis</name>
    <dbReference type="NCBI Taxonomy" id="311235"/>
    <lineage>
        <taxon>Bacteria</taxon>
        <taxon>Pseudomonadati</taxon>
        <taxon>Pseudomonadota</taxon>
        <taxon>Gammaproteobacteria</taxon>
        <taxon>Lysobacterales</taxon>
        <taxon>Rhodanobacteraceae</taxon>
        <taxon>Dyella</taxon>
    </lineage>
</organism>
<dbReference type="InterPro" id="IPR010425">
    <property type="entry name" value="Caps_synth_GfcC-like_C"/>
</dbReference>
<feature type="domain" description="Capsule biosynthesis GfcC-like N-terminal" evidence="3">
    <location>
        <begin position="32"/>
        <end position="140"/>
    </location>
</feature>
<dbReference type="EMBL" id="JADIKD010000011">
    <property type="protein sequence ID" value="MFK2918489.1"/>
    <property type="molecule type" value="Genomic_DNA"/>
</dbReference>
<dbReference type="Pfam" id="PF20616">
    <property type="entry name" value="Caps_syn_GfcC_N"/>
    <property type="match status" value="1"/>
</dbReference>
<dbReference type="Gene3D" id="3.10.560.10">
    <property type="entry name" value="Outer membrane lipoprotein wza domain like"/>
    <property type="match status" value="1"/>
</dbReference>
<feature type="domain" description="Capsule biosynthesis GfcC-like C-terminal" evidence="2">
    <location>
        <begin position="162"/>
        <end position="246"/>
    </location>
</feature>
<accession>A0ABW8K6H3</accession>
<dbReference type="Pfam" id="PF06251">
    <property type="entry name" value="Caps_syn_GfcC_C"/>
    <property type="match status" value="1"/>
</dbReference>
<gene>
    <name evidence="4" type="ORF">ISS97_14540</name>
</gene>
<protein>
    <submittedName>
        <fullName evidence="4">Capsule biosynthesis GfcC family protein</fullName>
    </submittedName>
</protein>
<reference evidence="4 5" key="1">
    <citation type="submission" date="2020-10" db="EMBL/GenBank/DDBJ databases">
        <title>Phylogeny of dyella-like bacteria.</title>
        <authorList>
            <person name="Fu J."/>
        </authorList>
    </citation>
    <scope>NUCLEOTIDE SEQUENCE [LARGE SCALE GENOMIC DNA]</scope>
    <source>
        <strain evidence="4 5">BB4</strain>
    </source>
</reference>
<sequence>MLMLCAGLLVSCSVAQAATSIRVSGEVGHPGVQVLGASPRLVDAATSAQVNPDAYMLGALWSQQTLVLPQRRLQAGLLYELGAVRDQALRAGNPALATLSGNLRDWLKAMPVTGRRIVHTLDPAALAASDADNLPIDDGDALAYPARPATVRVVGAVVKPCELPHVALKDPRDYVAACPTAMADRDLLYAIQPDGQVFELGIALWNGDAPISLAPGAMVYVPLDKRAIQGAVDEHFNREMADFLATQPLDNAGVPP</sequence>
<evidence type="ECO:0000313" key="4">
    <source>
        <dbReference type="EMBL" id="MFK2918489.1"/>
    </source>
</evidence>
<evidence type="ECO:0000259" key="3">
    <source>
        <dbReference type="Pfam" id="PF20616"/>
    </source>
</evidence>
<dbReference type="InterPro" id="IPR046459">
    <property type="entry name" value="Caps_syn_GfcC_N"/>
</dbReference>
<comment type="caution">
    <text evidence="4">The sequence shown here is derived from an EMBL/GenBank/DDBJ whole genome shotgun (WGS) entry which is preliminary data.</text>
</comment>
<evidence type="ECO:0000313" key="5">
    <source>
        <dbReference type="Proteomes" id="UP001620408"/>
    </source>
</evidence>
<feature type="chain" id="PRO_5046048995" evidence="1">
    <location>
        <begin position="18"/>
        <end position="256"/>
    </location>
</feature>